<name>A0ABS2N227_9BACI</name>
<dbReference type="EMBL" id="JAFBDR010000015">
    <property type="protein sequence ID" value="MBM7572177.1"/>
    <property type="molecule type" value="Genomic_DNA"/>
</dbReference>
<gene>
    <name evidence="1" type="ORF">JOC48_002680</name>
</gene>
<organism evidence="1 2">
    <name type="scientific">Aquibacillus albus</name>
    <dbReference type="NCBI Taxonomy" id="1168171"/>
    <lineage>
        <taxon>Bacteria</taxon>
        <taxon>Bacillati</taxon>
        <taxon>Bacillota</taxon>
        <taxon>Bacilli</taxon>
        <taxon>Bacillales</taxon>
        <taxon>Bacillaceae</taxon>
        <taxon>Aquibacillus</taxon>
    </lineage>
</organism>
<accession>A0ABS2N227</accession>
<evidence type="ECO:0000313" key="2">
    <source>
        <dbReference type="Proteomes" id="UP001296943"/>
    </source>
</evidence>
<keyword evidence="2" id="KW-1185">Reference proteome</keyword>
<reference evidence="1 2" key="1">
    <citation type="submission" date="2021-01" db="EMBL/GenBank/DDBJ databases">
        <title>Genomic Encyclopedia of Type Strains, Phase IV (KMG-IV): sequencing the most valuable type-strain genomes for metagenomic binning, comparative biology and taxonomic classification.</title>
        <authorList>
            <person name="Goeker M."/>
        </authorList>
    </citation>
    <scope>NUCLEOTIDE SEQUENCE [LARGE SCALE GENOMIC DNA]</scope>
    <source>
        <strain evidence="1 2">DSM 23711</strain>
    </source>
</reference>
<evidence type="ECO:0000313" key="1">
    <source>
        <dbReference type="EMBL" id="MBM7572177.1"/>
    </source>
</evidence>
<comment type="caution">
    <text evidence="1">The sequence shown here is derived from an EMBL/GenBank/DDBJ whole genome shotgun (WGS) entry which is preliminary data.</text>
</comment>
<proteinExistence type="predicted"/>
<dbReference type="Proteomes" id="UP001296943">
    <property type="component" value="Unassembled WGS sequence"/>
</dbReference>
<protein>
    <submittedName>
        <fullName evidence="1">Uncharacterized protein</fullName>
    </submittedName>
</protein>
<sequence>MAAFPWECSFFIIDKEDGGSSHNVMTVTMSTNSFSKKGGNSNE</sequence>